<organism evidence="2 4">
    <name type="scientific">Coprococcus catus</name>
    <dbReference type="NCBI Taxonomy" id="116085"/>
    <lineage>
        <taxon>Bacteria</taxon>
        <taxon>Bacillati</taxon>
        <taxon>Bacillota</taxon>
        <taxon>Clostridia</taxon>
        <taxon>Lachnospirales</taxon>
        <taxon>Lachnospiraceae</taxon>
        <taxon>Coprococcus</taxon>
    </lineage>
</organism>
<evidence type="ECO:0000313" key="1">
    <source>
        <dbReference type="EMBL" id="RGB74283.1"/>
    </source>
</evidence>
<accession>A0A3E2XQU5</accession>
<evidence type="ECO:0000313" key="3">
    <source>
        <dbReference type="Proteomes" id="UP000260773"/>
    </source>
</evidence>
<proteinExistence type="predicted"/>
<dbReference type="Proteomes" id="UP000260773">
    <property type="component" value="Unassembled WGS sequence"/>
</dbReference>
<dbReference type="EMBL" id="QVFD01000001">
    <property type="protein sequence ID" value="RGC51192.1"/>
    <property type="molecule type" value="Genomic_DNA"/>
</dbReference>
<dbReference type="Proteomes" id="UP000261231">
    <property type="component" value="Unassembled WGS sequence"/>
</dbReference>
<reference evidence="3 4" key="1">
    <citation type="submission" date="2018-08" db="EMBL/GenBank/DDBJ databases">
        <title>A genome reference for cultivated species of the human gut microbiota.</title>
        <authorList>
            <person name="Zou Y."/>
            <person name="Xue W."/>
            <person name="Luo G."/>
        </authorList>
    </citation>
    <scope>NUCLEOTIDE SEQUENCE [LARGE SCALE GENOMIC DNA]</scope>
    <source>
        <strain evidence="1 3">AF45-17</strain>
        <strain evidence="2 4">AM28-39</strain>
    </source>
</reference>
<comment type="caution">
    <text evidence="2">The sequence shown here is derived from an EMBL/GenBank/DDBJ whole genome shotgun (WGS) entry which is preliminary data.</text>
</comment>
<sequence length="109" mass="12752">MEWFGIVALLLLLCYSAYPGKVKRLETKVKRLEKKQRGVAYMSKLINDLIGKQCIIRSEFIFSFAGKTELSCKIIDADDEWIKICYTEKKDKQVVKLMRIENIESIEEQ</sequence>
<keyword evidence="4" id="KW-1185">Reference proteome</keyword>
<name>A0A3E2XQU5_9FIRM</name>
<gene>
    <name evidence="1" type="ORF">DW070_15070</name>
    <name evidence="2" type="ORF">DW747_01475</name>
</gene>
<dbReference type="AlphaFoldDB" id="A0A3E2XQU5"/>
<protein>
    <submittedName>
        <fullName evidence="2">Uncharacterized protein</fullName>
    </submittedName>
</protein>
<dbReference type="OrthoDB" id="1822027at2"/>
<evidence type="ECO:0000313" key="4">
    <source>
        <dbReference type="Proteomes" id="UP000261231"/>
    </source>
</evidence>
<dbReference type="EMBL" id="QVEP01000056">
    <property type="protein sequence ID" value="RGB74283.1"/>
    <property type="molecule type" value="Genomic_DNA"/>
</dbReference>
<evidence type="ECO:0000313" key="2">
    <source>
        <dbReference type="EMBL" id="RGC51192.1"/>
    </source>
</evidence>